<dbReference type="GO" id="GO:0030686">
    <property type="term" value="C:90S preribosome"/>
    <property type="evidence" value="ECO:0007669"/>
    <property type="project" value="TreeGrafter"/>
</dbReference>
<sequence length="519" mass="59322">MKPIKSSDVSKYARDAGKFPKKLSRAKSHRLQKGLKKVDQDYHDFVREAEATDVLLQEEAGFLEADGPMERTSKFRQDVIVEAVDVGTANKKVDLKLTELGPYTLEFTRNGRKLLIGGKKGHVASMDWRLGKLGCELFLNETVHAVKYLHNDNYFAVAQKKYTFIYDGNGVELHRLKKHVELTLLDFLPYHFLLVSAGYSGVLRYHDTSTGYLVSELKTKQGPTQAMKQNPWNAVMHLGHNNGTVSLWTPTQNLPVVKMQSNRGPIRDLAVDREGRYMAVGGSDKRIQLWDLRKLQELDSYLCPTPPKSLDISDRGLLSVAWGPHVTVWKDIFKTHQEEPYLTHLLPSSRIEKVQHVPFEDVLGIGHAKGVSTMIVPGAGEANFDALEVNPYESTKQKQEKEVHSLLNKLAPDTVALDPTFIGMVDKNARNVRLNHRQLQDLEWQEKREREGVNLAPLPDLKPLQSKLKKYLQKHKTNVMDARRVRIERNLRMEEERRKRKAKDVDDVDELLPAFNRFK</sequence>
<dbReference type="PROSITE" id="PS50294">
    <property type="entry name" value="WD_REPEATS_REGION"/>
    <property type="match status" value="1"/>
</dbReference>
<dbReference type="InterPro" id="IPR001680">
    <property type="entry name" value="WD40_rpt"/>
</dbReference>
<dbReference type="PANTHER" id="PTHR14085:SF3">
    <property type="entry name" value="WD REPEAT-CONTAINING PROTEIN 46"/>
    <property type="match status" value="1"/>
</dbReference>
<proteinExistence type="predicted"/>
<dbReference type="Pfam" id="PF00400">
    <property type="entry name" value="WD40"/>
    <property type="match status" value="1"/>
</dbReference>
<dbReference type="SMART" id="SM01033">
    <property type="entry name" value="BING4CT"/>
    <property type="match status" value="1"/>
</dbReference>
<dbReference type="GO" id="GO:0032040">
    <property type="term" value="C:small-subunit processome"/>
    <property type="evidence" value="ECO:0007669"/>
    <property type="project" value="TreeGrafter"/>
</dbReference>
<evidence type="ECO:0000256" key="3">
    <source>
        <dbReference type="ARBA" id="ARBA00022552"/>
    </source>
</evidence>
<dbReference type="InterPro" id="IPR012952">
    <property type="entry name" value="BING4_C_dom"/>
</dbReference>
<dbReference type="Proteomes" id="UP000268321">
    <property type="component" value="Unassembled WGS sequence"/>
</dbReference>
<dbReference type="FunFam" id="2.130.10.10:FF:000378">
    <property type="entry name" value="U3 small nucleolar RNA-associated protein 7"/>
    <property type="match status" value="1"/>
</dbReference>
<dbReference type="SMART" id="SM00320">
    <property type="entry name" value="WD40"/>
    <property type="match status" value="3"/>
</dbReference>
<evidence type="ECO:0000256" key="1">
    <source>
        <dbReference type="ARBA" id="ARBA00004099"/>
    </source>
</evidence>
<dbReference type="SUPFAM" id="SSF50978">
    <property type="entry name" value="WD40 repeat-like"/>
    <property type="match status" value="1"/>
</dbReference>
<comment type="function">
    <text evidence="1">Involved in nucleolar processing of pre-18S ribosomal RNA.</text>
</comment>
<keyword evidence="5" id="KW-0677">Repeat</keyword>
<dbReference type="AlphaFoldDB" id="A0A4P9ZJ49"/>
<dbReference type="Pfam" id="PF08149">
    <property type="entry name" value="BING4CT"/>
    <property type="match status" value="1"/>
</dbReference>
<evidence type="ECO:0000259" key="9">
    <source>
        <dbReference type="SMART" id="SM01033"/>
    </source>
</evidence>
<dbReference type="Gene3D" id="2.130.10.10">
    <property type="entry name" value="YVTN repeat-like/Quinoprotein amine dehydrogenase"/>
    <property type="match status" value="1"/>
</dbReference>
<evidence type="ECO:0000256" key="8">
    <source>
        <dbReference type="PROSITE-ProRule" id="PRU00221"/>
    </source>
</evidence>
<feature type="repeat" description="WD" evidence="8">
    <location>
        <begin position="259"/>
        <end position="300"/>
    </location>
</feature>
<dbReference type="PANTHER" id="PTHR14085">
    <property type="entry name" value="WD-REPEAT PROTEIN BING4"/>
    <property type="match status" value="1"/>
</dbReference>
<dbReference type="OrthoDB" id="10251154at2759"/>
<organism evidence="10 11">
    <name type="scientific">Metschnikowia bicuspidata</name>
    <dbReference type="NCBI Taxonomy" id="27322"/>
    <lineage>
        <taxon>Eukaryota</taxon>
        <taxon>Fungi</taxon>
        <taxon>Dikarya</taxon>
        <taxon>Ascomycota</taxon>
        <taxon>Saccharomycotina</taxon>
        <taxon>Pichiomycetes</taxon>
        <taxon>Metschnikowiaceae</taxon>
        <taxon>Metschnikowia</taxon>
    </lineage>
</organism>
<comment type="subcellular location">
    <subcellularLocation>
        <location evidence="2">Nucleus</location>
        <location evidence="2">Nucleolus</location>
    </subcellularLocation>
</comment>
<evidence type="ECO:0000256" key="6">
    <source>
        <dbReference type="ARBA" id="ARBA00023242"/>
    </source>
</evidence>
<evidence type="ECO:0000313" key="10">
    <source>
        <dbReference type="EMBL" id="RKP32391.1"/>
    </source>
</evidence>
<evidence type="ECO:0000256" key="7">
    <source>
        <dbReference type="ARBA" id="ARBA00076453"/>
    </source>
</evidence>
<keyword evidence="3" id="KW-0698">rRNA processing</keyword>
<evidence type="ECO:0000256" key="2">
    <source>
        <dbReference type="ARBA" id="ARBA00004604"/>
    </source>
</evidence>
<dbReference type="EMBL" id="ML004431">
    <property type="protein sequence ID" value="RKP32391.1"/>
    <property type="molecule type" value="Genomic_DNA"/>
</dbReference>
<keyword evidence="11" id="KW-1185">Reference proteome</keyword>
<evidence type="ECO:0000313" key="11">
    <source>
        <dbReference type="Proteomes" id="UP000268321"/>
    </source>
</evidence>
<protein>
    <recommendedName>
        <fullName evidence="7">U three protein 7</fullName>
    </recommendedName>
</protein>
<dbReference type="InterPro" id="IPR040315">
    <property type="entry name" value="WDR46/Utp7"/>
</dbReference>
<feature type="domain" description="BING4 C-terminal" evidence="9">
    <location>
        <begin position="340"/>
        <end position="419"/>
    </location>
</feature>
<evidence type="ECO:0000256" key="5">
    <source>
        <dbReference type="ARBA" id="ARBA00022737"/>
    </source>
</evidence>
<dbReference type="GO" id="GO:0000462">
    <property type="term" value="P:maturation of SSU-rRNA from tricistronic rRNA transcript (SSU-rRNA, 5.8S rRNA, LSU-rRNA)"/>
    <property type="evidence" value="ECO:0007669"/>
    <property type="project" value="TreeGrafter"/>
</dbReference>
<keyword evidence="4 8" id="KW-0853">WD repeat</keyword>
<accession>A0A4P9ZJ49</accession>
<reference evidence="11" key="1">
    <citation type="journal article" date="2018" name="Nat. Microbiol.">
        <title>Leveraging single-cell genomics to expand the fungal tree of life.</title>
        <authorList>
            <person name="Ahrendt S.R."/>
            <person name="Quandt C.A."/>
            <person name="Ciobanu D."/>
            <person name="Clum A."/>
            <person name="Salamov A."/>
            <person name="Andreopoulos B."/>
            <person name="Cheng J.F."/>
            <person name="Woyke T."/>
            <person name="Pelin A."/>
            <person name="Henrissat B."/>
            <person name="Reynolds N.K."/>
            <person name="Benny G.L."/>
            <person name="Smith M.E."/>
            <person name="James T.Y."/>
            <person name="Grigoriev I.V."/>
        </authorList>
    </citation>
    <scope>NUCLEOTIDE SEQUENCE [LARGE SCALE GENOMIC DNA]</scope>
    <source>
        <strain evidence="11">Baker2002</strain>
    </source>
</reference>
<name>A0A4P9ZJ49_9ASCO</name>
<keyword evidence="6" id="KW-0539">Nucleus</keyword>
<dbReference type="InterPro" id="IPR036322">
    <property type="entry name" value="WD40_repeat_dom_sf"/>
</dbReference>
<evidence type="ECO:0000256" key="4">
    <source>
        <dbReference type="ARBA" id="ARBA00022574"/>
    </source>
</evidence>
<dbReference type="PROSITE" id="PS50082">
    <property type="entry name" value="WD_REPEATS_2"/>
    <property type="match status" value="1"/>
</dbReference>
<dbReference type="InterPro" id="IPR015943">
    <property type="entry name" value="WD40/YVTN_repeat-like_dom_sf"/>
</dbReference>
<gene>
    <name evidence="10" type="ORF">METBISCDRAFT_12122</name>
</gene>